<keyword evidence="3" id="KW-1185">Reference proteome</keyword>
<dbReference type="OrthoDB" id="10425221at2759"/>
<gene>
    <name evidence="2" type="ORF">EZV62_011290</name>
</gene>
<protein>
    <submittedName>
        <fullName evidence="2">Uncharacterized protein</fullName>
    </submittedName>
</protein>
<sequence length="114" mass="13015">MDIFTINVMFGTELIKVGHCDIDHISLITLIHATNEELSGRDEVPTEDCLIWIHLPWSGDRVQVNTDSELMSFVKLFEDRGLRKIVFELQNRCYVPSPPEGTSSRPNEEAEVLD</sequence>
<dbReference type="AlphaFoldDB" id="A0A5C7I738"/>
<organism evidence="2 3">
    <name type="scientific">Acer yangbiense</name>
    <dbReference type="NCBI Taxonomy" id="1000413"/>
    <lineage>
        <taxon>Eukaryota</taxon>
        <taxon>Viridiplantae</taxon>
        <taxon>Streptophyta</taxon>
        <taxon>Embryophyta</taxon>
        <taxon>Tracheophyta</taxon>
        <taxon>Spermatophyta</taxon>
        <taxon>Magnoliopsida</taxon>
        <taxon>eudicotyledons</taxon>
        <taxon>Gunneridae</taxon>
        <taxon>Pentapetalae</taxon>
        <taxon>rosids</taxon>
        <taxon>malvids</taxon>
        <taxon>Sapindales</taxon>
        <taxon>Sapindaceae</taxon>
        <taxon>Hippocastanoideae</taxon>
        <taxon>Acereae</taxon>
        <taxon>Acer</taxon>
    </lineage>
</organism>
<comment type="caution">
    <text evidence="2">The sequence shown here is derived from an EMBL/GenBank/DDBJ whole genome shotgun (WGS) entry which is preliminary data.</text>
</comment>
<name>A0A5C7I738_9ROSI</name>
<accession>A0A5C7I738</accession>
<evidence type="ECO:0000313" key="2">
    <source>
        <dbReference type="EMBL" id="TXG64296.1"/>
    </source>
</evidence>
<evidence type="ECO:0000256" key="1">
    <source>
        <dbReference type="SAM" id="MobiDB-lite"/>
    </source>
</evidence>
<evidence type="ECO:0000313" key="3">
    <source>
        <dbReference type="Proteomes" id="UP000323000"/>
    </source>
</evidence>
<feature type="region of interest" description="Disordered" evidence="1">
    <location>
        <begin position="95"/>
        <end position="114"/>
    </location>
</feature>
<reference evidence="3" key="1">
    <citation type="journal article" date="2019" name="Gigascience">
        <title>De novo genome assembly of the endangered Acer yangbiense, a plant species with extremely small populations endemic to Yunnan Province, China.</title>
        <authorList>
            <person name="Yang J."/>
            <person name="Wariss H.M."/>
            <person name="Tao L."/>
            <person name="Zhang R."/>
            <person name="Yun Q."/>
            <person name="Hollingsworth P."/>
            <person name="Dao Z."/>
            <person name="Luo G."/>
            <person name="Guo H."/>
            <person name="Ma Y."/>
            <person name="Sun W."/>
        </authorList>
    </citation>
    <scope>NUCLEOTIDE SEQUENCE [LARGE SCALE GENOMIC DNA]</scope>
    <source>
        <strain evidence="3">cv. Malutang</strain>
    </source>
</reference>
<proteinExistence type="predicted"/>
<dbReference type="EMBL" id="VAHF01000004">
    <property type="protein sequence ID" value="TXG64296.1"/>
    <property type="molecule type" value="Genomic_DNA"/>
</dbReference>
<dbReference type="Proteomes" id="UP000323000">
    <property type="component" value="Chromosome 4"/>
</dbReference>